<dbReference type="InterPro" id="IPR036282">
    <property type="entry name" value="Glutathione-S-Trfase_C_sf"/>
</dbReference>
<evidence type="ECO:0000313" key="3">
    <source>
        <dbReference type="EMBL" id="RKQ96734.1"/>
    </source>
</evidence>
<dbReference type="SUPFAM" id="SSF52833">
    <property type="entry name" value="Thioredoxin-like"/>
    <property type="match status" value="1"/>
</dbReference>
<gene>
    <name evidence="3" type="ORF">C7435_2068</name>
</gene>
<dbReference type="PANTHER" id="PTHR44051">
    <property type="entry name" value="GLUTATHIONE S-TRANSFERASE-RELATED"/>
    <property type="match status" value="1"/>
</dbReference>
<evidence type="ECO:0000313" key="4">
    <source>
        <dbReference type="Proteomes" id="UP000273675"/>
    </source>
</evidence>
<dbReference type="InterPro" id="IPR036249">
    <property type="entry name" value="Thioredoxin-like_sf"/>
</dbReference>
<dbReference type="RefSeq" id="WP_121211296.1">
    <property type="nucleotide sequence ID" value="NZ_RBIM01000004.1"/>
</dbReference>
<dbReference type="EMBL" id="RBIM01000004">
    <property type="protein sequence ID" value="RKQ96734.1"/>
    <property type="molecule type" value="Genomic_DNA"/>
</dbReference>
<dbReference type="CDD" id="cd03046">
    <property type="entry name" value="GST_N_GTT1_like"/>
    <property type="match status" value="1"/>
</dbReference>
<evidence type="ECO:0000259" key="1">
    <source>
        <dbReference type="PROSITE" id="PS50404"/>
    </source>
</evidence>
<proteinExistence type="predicted"/>
<protein>
    <submittedName>
        <fullName evidence="3">Glutathione S-transferase</fullName>
    </submittedName>
</protein>
<dbReference type="InterPro" id="IPR010987">
    <property type="entry name" value="Glutathione-S-Trfase_C-like"/>
</dbReference>
<dbReference type="Pfam" id="PF02798">
    <property type="entry name" value="GST_N"/>
    <property type="match status" value="1"/>
</dbReference>
<dbReference type="AlphaFoldDB" id="A0A495D498"/>
<dbReference type="SFLD" id="SFLDG01150">
    <property type="entry name" value="Main.1:_Beta-like"/>
    <property type="match status" value="1"/>
</dbReference>
<dbReference type="InterPro" id="IPR040079">
    <property type="entry name" value="Glutathione_S-Trfase"/>
</dbReference>
<comment type="caution">
    <text evidence="3">The sequence shown here is derived from an EMBL/GenBank/DDBJ whole genome shotgun (WGS) entry which is preliminary data.</text>
</comment>
<sequence length="214" mass="23713">MVDKSGLRLFHAPRTRSVRVRWLVEEMGLPYELEQVAFAQRPAGDEAYAAIHPLRKVPALEDKGRVMFESVAILQYLMGRYGPTELEVTPDEADYDLYLQWLHFGESGMLMPVTLLLAHTALLPEKARNPVIARSAKSDTVKVLAMLADHGLAGRDYLAANRFTAADISVGYMLFLLKIIKQLEDAPEAVTAYFARLTARPGWSVASAVDAVPA</sequence>
<dbReference type="GO" id="GO:0016740">
    <property type="term" value="F:transferase activity"/>
    <property type="evidence" value="ECO:0007669"/>
    <property type="project" value="UniProtKB-KW"/>
</dbReference>
<dbReference type="OrthoDB" id="9810080at2"/>
<dbReference type="SFLD" id="SFLDG00358">
    <property type="entry name" value="Main_(cytGST)"/>
    <property type="match status" value="1"/>
</dbReference>
<feature type="domain" description="GST C-terminal" evidence="2">
    <location>
        <begin position="91"/>
        <end position="214"/>
    </location>
</feature>
<dbReference type="Pfam" id="PF13410">
    <property type="entry name" value="GST_C_2"/>
    <property type="match status" value="1"/>
</dbReference>
<feature type="domain" description="GST N-terminal" evidence="1">
    <location>
        <begin position="4"/>
        <end position="85"/>
    </location>
</feature>
<dbReference type="SUPFAM" id="SSF47616">
    <property type="entry name" value="GST C-terminal domain-like"/>
    <property type="match status" value="1"/>
</dbReference>
<dbReference type="Proteomes" id="UP000273675">
    <property type="component" value="Unassembled WGS sequence"/>
</dbReference>
<name>A0A495D498_9PROT</name>
<dbReference type="PROSITE" id="PS50405">
    <property type="entry name" value="GST_CTER"/>
    <property type="match status" value="1"/>
</dbReference>
<dbReference type="SFLD" id="SFLDS00019">
    <property type="entry name" value="Glutathione_Transferase_(cytos"/>
    <property type="match status" value="1"/>
</dbReference>
<accession>A0A495D498</accession>
<organism evidence="3 4">
    <name type="scientific">Maricaulis maris</name>
    <dbReference type="NCBI Taxonomy" id="74318"/>
    <lineage>
        <taxon>Bacteria</taxon>
        <taxon>Pseudomonadati</taxon>
        <taxon>Pseudomonadota</taxon>
        <taxon>Alphaproteobacteria</taxon>
        <taxon>Maricaulales</taxon>
        <taxon>Maricaulaceae</taxon>
        <taxon>Maricaulis</taxon>
    </lineage>
</organism>
<dbReference type="Gene3D" id="3.40.30.10">
    <property type="entry name" value="Glutaredoxin"/>
    <property type="match status" value="1"/>
</dbReference>
<dbReference type="Gene3D" id="1.20.1050.10">
    <property type="match status" value="1"/>
</dbReference>
<evidence type="ECO:0000259" key="2">
    <source>
        <dbReference type="PROSITE" id="PS50405"/>
    </source>
</evidence>
<dbReference type="PROSITE" id="PS50404">
    <property type="entry name" value="GST_NTER"/>
    <property type="match status" value="1"/>
</dbReference>
<reference evidence="3 4" key="1">
    <citation type="submission" date="2018-10" db="EMBL/GenBank/DDBJ databases">
        <title>Genomic Encyclopedia of Type Strains, Phase IV (KMG-IV): sequencing the most valuable type-strain genomes for metagenomic binning, comparative biology and taxonomic classification.</title>
        <authorList>
            <person name="Goeker M."/>
        </authorList>
    </citation>
    <scope>NUCLEOTIDE SEQUENCE [LARGE SCALE GENOMIC DNA]</scope>
    <source>
        <strain evidence="3 4">DSM 4734</strain>
    </source>
</reference>
<keyword evidence="3" id="KW-0808">Transferase</keyword>
<dbReference type="InterPro" id="IPR004045">
    <property type="entry name" value="Glutathione_S-Trfase_N"/>
</dbReference>
<dbReference type="PANTHER" id="PTHR44051:SF8">
    <property type="entry name" value="GLUTATHIONE S-TRANSFERASE GSTA"/>
    <property type="match status" value="1"/>
</dbReference>